<dbReference type="Proteomes" id="UP000015104">
    <property type="component" value="Unassembled WGS sequence"/>
</dbReference>
<name>T1K415_TETUR</name>
<dbReference type="Pfam" id="PF04083">
    <property type="entry name" value="Abhydro_lipase"/>
    <property type="match status" value="1"/>
</dbReference>
<evidence type="ECO:0000256" key="7">
    <source>
        <dbReference type="PIRNR" id="PIRNR000862"/>
    </source>
</evidence>
<feature type="active site" description="Nucleophile" evidence="8">
    <location>
        <position position="193"/>
    </location>
</feature>
<proteinExistence type="inferred from homology"/>
<accession>T1K415</accession>
<reference evidence="12" key="2">
    <citation type="submission" date="2015-06" db="UniProtKB">
        <authorList>
            <consortium name="EnsemblMetazoa"/>
        </authorList>
    </citation>
    <scope>IDENTIFICATION</scope>
</reference>
<dbReference type="EnsemblMetazoa" id="tetur05g00990.1">
    <property type="protein sequence ID" value="tetur05g00990.1"/>
    <property type="gene ID" value="tetur05g00990"/>
</dbReference>
<evidence type="ECO:0000313" key="13">
    <source>
        <dbReference type="Proteomes" id="UP000015104"/>
    </source>
</evidence>
<keyword evidence="13" id="KW-1185">Reference proteome</keyword>
<feature type="domain" description="Partial AB-hydrolase lipase" evidence="11">
    <location>
        <begin position="31"/>
        <end position="92"/>
    </location>
</feature>
<sequence>MINTIFKFLIVCALTHSFSCLTLDEIDQSDIQQIVEARGFICEPHNIVTSDGYILGNYRIVNPFAPKYFDKPLKPVLIQSGFLGSAVDFIINSPYGQLDENILANFTDLDSIDFDLVGRDLGFILANLGYDVWLTNPRGNYYSSNHTTLDPEADKKKFWSFSLDEMALIDLPAMIDYVLNNTGQSSLGYIGFSRASLVMFALLSEKPEYSDKISPYISLAPPVYLTNVNSPIKALASTKFVANFIRDHPGSCFNRAVTQVAGVCNNILIKPICDIIKLNLVSIDRETANATRVDIYLSHLPAGASCWDFIHFAQRMINPEFTRIDLGPDANMKRYGSKTPPKYNLKNIVNQNIAIFHSTGDTTANPADVKRLIDELEVPLIERVTIEDEKFSHLDFLFDNNIGHLVNKPIAKILAKYR</sequence>
<evidence type="ECO:0000313" key="12">
    <source>
        <dbReference type="EnsemblMetazoa" id="tetur05g00990.1"/>
    </source>
</evidence>
<evidence type="ECO:0000259" key="11">
    <source>
        <dbReference type="Pfam" id="PF04083"/>
    </source>
</evidence>
<dbReference type="InterPro" id="IPR029058">
    <property type="entry name" value="AB_hydrolase_fold"/>
</dbReference>
<keyword evidence="6" id="KW-0325">Glycoprotein</keyword>
<evidence type="ECO:0000256" key="3">
    <source>
        <dbReference type="ARBA" id="ARBA00022801"/>
    </source>
</evidence>
<evidence type="ECO:0000256" key="6">
    <source>
        <dbReference type="ARBA" id="ARBA00023180"/>
    </source>
</evidence>
<dbReference type="PANTHER" id="PTHR11005">
    <property type="entry name" value="LYSOSOMAL ACID LIPASE-RELATED"/>
    <property type="match status" value="1"/>
</dbReference>
<keyword evidence="3 7" id="KW-0378">Hydrolase</keyword>
<feature type="chain" id="PRO_5004580993" description="Lipase" evidence="9">
    <location>
        <begin position="18"/>
        <end position="418"/>
    </location>
</feature>
<dbReference type="GO" id="GO:0016042">
    <property type="term" value="P:lipid catabolic process"/>
    <property type="evidence" value="ECO:0007669"/>
    <property type="project" value="UniProtKB-KW"/>
</dbReference>
<evidence type="ECO:0000256" key="4">
    <source>
        <dbReference type="ARBA" id="ARBA00022963"/>
    </source>
</evidence>
<keyword evidence="4 7" id="KW-0442">Lipid degradation</keyword>
<dbReference type="EMBL" id="CAEY01001563">
    <property type="status" value="NOT_ANNOTATED_CDS"/>
    <property type="molecule type" value="Genomic_DNA"/>
</dbReference>
<comment type="similarity">
    <text evidence="1 7">Belongs to the AB hydrolase superfamily. Lipase family.</text>
</comment>
<protein>
    <recommendedName>
        <fullName evidence="7">Lipase</fullName>
    </recommendedName>
</protein>
<evidence type="ECO:0000259" key="10">
    <source>
        <dbReference type="Pfam" id="PF00561"/>
    </source>
</evidence>
<dbReference type="HOGENOM" id="CLU_010974_0_0_1"/>
<dbReference type="SUPFAM" id="SSF53474">
    <property type="entry name" value="alpha/beta-Hydrolases"/>
    <property type="match status" value="1"/>
</dbReference>
<evidence type="ECO:0000256" key="5">
    <source>
        <dbReference type="ARBA" id="ARBA00023098"/>
    </source>
</evidence>
<gene>
    <name evidence="12" type="primary">107360838</name>
</gene>
<dbReference type="InterPro" id="IPR006693">
    <property type="entry name" value="AB_hydrolase_lipase"/>
</dbReference>
<dbReference type="OrthoDB" id="6497528at2759"/>
<dbReference type="InterPro" id="IPR000073">
    <property type="entry name" value="AB_hydrolase_1"/>
</dbReference>
<dbReference type="FunFam" id="3.40.50.1820:FF:000057">
    <property type="entry name" value="Lipase"/>
    <property type="match status" value="1"/>
</dbReference>
<feature type="signal peptide" evidence="9">
    <location>
        <begin position="1"/>
        <end position="17"/>
    </location>
</feature>
<dbReference type="Pfam" id="PF00561">
    <property type="entry name" value="Abhydrolase_1"/>
    <property type="match status" value="1"/>
</dbReference>
<feature type="active site" description="Charge relay system" evidence="8">
    <location>
        <position position="393"/>
    </location>
</feature>
<organism evidence="12 13">
    <name type="scientific">Tetranychus urticae</name>
    <name type="common">Two-spotted spider mite</name>
    <dbReference type="NCBI Taxonomy" id="32264"/>
    <lineage>
        <taxon>Eukaryota</taxon>
        <taxon>Metazoa</taxon>
        <taxon>Ecdysozoa</taxon>
        <taxon>Arthropoda</taxon>
        <taxon>Chelicerata</taxon>
        <taxon>Arachnida</taxon>
        <taxon>Acari</taxon>
        <taxon>Acariformes</taxon>
        <taxon>Trombidiformes</taxon>
        <taxon>Prostigmata</taxon>
        <taxon>Eleutherengona</taxon>
        <taxon>Raphignathae</taxon>
        <taxon>Tetranychoidea</taxon>
        <taxon>Tetranychidae</taxon>
        <taxon>Tetranychus</taxon>
    </lineage>
</organism>
<evidence type="ECO:0000256" key="9">
    <source>
        <dbReference type="SAM" id="SignalP"/>
    </source>
</evidence>
<dbReference type="KEGG" id="tut:107360838"/>
<reference evidence="13" key="1">
    <citation type="submission" date="2011-08" db="EMBL/GenBank/DDBJ databases">
        <authorList>
            <person name="Rombauts S."/>
        </authorList>
    </citation>
    <scope>NUCLEOTIDE SEQUENCE</scope>
    <source>
        <strain evidence="13">London</strain>
    </source>
</reference>
<evidence type="ECO:0000256" key="8">
    <source>
        <dbReference type="PIRSR" id="PIRSR000862-1"/>
    </source>
</evidence>
<dbReference type="InterPro" id="IPR025483">
    <property type="entry name" value="Lipase_euk"/>
</dbReference>
<dbReference type="AlphaFoldDB" id="T1K415"/>
<dbReference type="PIRSF" id="PIRSF000862">
    <property type="entry name" value="Steryl_ester_lip"/>
    <property type="match status" value="1"/>
</dbReference>
<evidence type="ECO:0000256" key="2">
    <source>
        <dbReference type="ARBA" id="ARBA00022729"/>
    </source>
</evidence>
<keyword evidence="5" id="KW-0443">Lipid metabolism</keyword>
<feature type="active site" description="Charge relay system" evidence="8">
    <location>
        <position position="361"/>
    </location>
</feature>
<dbReference type="Gene3D" id="3.40.50.1820">
    <property type="entry name" value="alpha/beta hydrolase"/>
    <property type="match status" value="1"/>
</dbReference>
<dbReference type="eggNOG" id="KOG2624">
    <property type="taxonomic scope" value="Eukaryota"/>
</dbReference>
<evidence type="ECO:0000256" key="1">
    <source>
        <dbReference type="ARBA" id="ARBA00010701"/>
    </source>
</evidence>
<keyword evidence="2 9" id="KW-0732">Signal</keyword>
<dbReference type="GO" id="GO:0016788">
    <property type="term" value="F:hydrolase activity, acting on ester bonds"/>
    <property type="evidence" value="ECO:0007669"/>
    <property type="project" value="InterPro"/>
</dbReference>
<feature type="domain" description="AB hydrolase-1" evidence="10">
    <location>
        <begin position="120"/>
        <end position="226"/>
    </location>
</feature>
<dbReference type="OMA" id="LHHGFQC"/>